<protein>
    <submittedName>
        <fullName evidence="1">Uncharacterized protein</fullName>
    </submittedName>
</protein>
<evidence type="ECO:0000313" key="2">
    <source>
        <dbReference type="Proteomes" id="UP000886653"/>
    </source>
</evidence>
<gene>
    <name evidence="1" type="ORF">CROQUDRAFT_272241</name>
</gene>
<dbReference type="AlphaFoldDB" id="A0A9P6NCK5"/>
<name>A0A9P6NCK5_9BASI</name>
<keyword evidence="2" id="KW-1185">Reference proteome</keyword>
<proteinExistence type="predicted"/>
<dbReference type="Gene3D" id="2.40.70.10">
    <property type="entry name" value="Acid Proteases"/>
    <property type="match status" value="1"/>
</dbReference>
<evidence type="ECO:0000313" key="1">
    <source>
        <dbReference type="EMBL" id="KAG0141694.1"/>
    </source>
</evidence>
<dbReference type="EMBL" id="MU167375">
    <property type="protein sequence ID" value="KAG0141694.1"/>
    <property type="molecule type" value="Genomic_DNA"/>
</dbReference>
<accession>A0A9P6NCK5</accession>
<reference evidence="1" key="1">
    <citation type="submission" date="2013-11" db="EMBL/GenBank/DDBJ databases">
        <title>Genome sequence of the fusiform rust pathogen reveals effectors for host alternation and coevolution with pine.</title>
        <authorList>
            <consortium name="DOE Joint Genome Institute"/>
            <person name="Smith K."/>
            <person name="Pendleton A."/>
            <person name="Kubisiak T."/>
            <person name="Anderson C."/>
            <person name="Salamov A."/>
            <person name="Aerts A."/>
            <person name="Riley R."/>
            <person name="Clum A."/>
            <person name="Lindquist E."/>
            <person name="Ence D."/>
            <person name="Campbell M."/>
            <person name="Kronenberg Z."/>
            <person name="Feau N."/>
            <person name="Dhillon B."/>
            <person name="Hamelin R."/>
            <person name="Burleigh J."/>
            <person name="Smith J."/>
            <person name="Yandell M."/>
            <person name="Nelson C."/>
            <person name="Grigoriev I."/>
            <person name="Davis J."/>
        </authorList>
    </citation>
    <scope>NUCLEOTIDE SEQUENCE</scope>
    <source>
        <strain evidence="1">G11</strain>
    </source>
</reference>
<organism evidence="1 2">
    <name type="scientific">Cronartium quercuum f. sp. fusiforme G11</name>
    <dbReference type="NCBI Taxonomy" id="708437"/>
    <lineage>
        <taxon>Eukaryota</taxon>
        <taxon>Fungi</taxon>
        <taxon>Dikarya</taxon>
        <taxon>Basidiomycota</taxon>
        <taxon>Pucciniomycotina</taxon>
        <taxon>Pucciniomycetes</taxon>
        <taxon>Pucciniales</taxon>
        <taxon>Coleosporiaceae</taxon>
        <taxon>Cronartium</taxon>
    </lineage>
</organism>
<sequence>MANLIDQTLAKDLSLKLSTRAFPLNCIGFDGSSASGGLVTHEWIGSLLLGPTSSSLSPLPTCLNVTNLRHQQIILGLPWLKAISAVINTVGGFLEIGSEEIAMVTMKTCSISV</sequence>
<dbReference type="InterPro" id="IPR021109">
    <property type="entry name" value="Peptidase_aspartic_dom_sf"/>
</dbReference>
<dbReference type="OrthoDB" id="10684981at2759"/>
<comment type="caution">
    <text evidence="1">The sequence shown here is derived from an EMBL/GenBank/DDBJ whole genome shotgun (WGS) entry which is preliminary data.</text>
</comment>
<dbReference type="Proteomes" id="UP000886653">
    <property type="component" value="Unassembled WGS sequence"/>
</dbReference>